<dbReference type="Pfam" id="PF14352">
    <property type="entry name" value="DUF4402"/>
    <property type="match status" value="1"/>
</dbReference>
<evidence type="ECO:0000313" key="2">
    <source>
        <dbReference type="Proteomes" id="UP000753724"/>
    </source>
</evidence>
<accession>A0ABW9XEE6</accession>
<evidence type="ECO:0000313" key="1">
    <source>
        <dbReference type="EMBL" id="NBC36918.1"/>
    </source>
</evidence>
<comment type="caution">
    <text evidence="1">The sequence shown here is derived from an EMBL/GenBank/DDBJ whole genome shotgun (WGS) entry which is preliminary data.</text>
</comment>
<gene>
    <name evidence="1" type="ORF">GTZ99_10145</name>
</gene>
<sequence length="197" mass="19993">MSTTLALPLTHSPANGGGTGVRRALLLAAASLALSPQLARAGTPSLIVTADQMLTFGTIVAVGTGSRTIHPDGAVDNEGVVPLGDSTARPAQFTITYDSGNTTGGGYQLMVQLVLAAVDIGAVNGVRGTLTNFRTDIAGVGTLQPGNIGSFTLANCYARVCTTSFRVGARLDLSGNLASAPLRFPLPLAVNVIEMAN</sequence>
<proteinExistence type="predicted"/>
<organism evidence="1 2">
    <name type="scientific">Novosphingobium ovatum</name>
    <dbReference type="NCBI Taxonomy" id="1908523"/>
    <lineage>
        <taxon>Bacteria</taxon>
        <taxon>Pseudomonadati</taxon>
        <taxon>Pseudomonadota</taxon>
        <taxon>Alphaproteobacteria</taxon>
        <taxon>Sphingomonadales</taxon>
        <taxon>Sphingomonadaceae</taxon>
        <taxon>Novosphingobium</taxon>
    </lineage>
</organism>
<protein>
    <submittedName>
        <fullName evidence="1">DUF4402 domain-containing protein</fullName>
    </submittedName>
</protein>
<name>A0ABW9XEE6_9SPHN</name>
<keyword evidence="2" id="KW-1185">Reference proteome</keyword>
<dbReference type="RefSeq" id="WP_161718401.1">
    <property type="nucleotide sequence ID" value="NZ_JAAAPO010000003.1"/>
</dbReference>
<reference evidence="2" key="1">
    <citation type="submission" date="2020-01" db="EMBL/GenBank/DDBJ databases">
        <title>Sphingomonas sp. strain CSW-10.</title>
        <authorList>
            <person name="Chen W.-M."/>
        </authorList>
    </citation>
    <scope>NUCLEOTIDE SEQUENCE [LARGE SCALE GENOMIC DNA]</scope>
    <source>
        <strain evidence="2">FSY-8</strain>
    </source>
</reference>
<dbReference type="InterPro" id="IPR025514">
    <property type="entry name" value="DUF4402"/>
</dbReference>
<dbReference type="Proteomes" id="UP000753724">
    <property type="component" value="Unassembled WGS sequence"/>
</dbReference>
<dbReference type="EMBL" id="JAAAPO010000003">
    <property type="protein sequence ID" value="NBC36918.1"/>
    <property type="molecule type" value="Genomic_DNA"/>
</dbReference>